<dbReference type="EMBL" id="JACHWB010000006">
    <property type="protein sequence ID" value="MBB3020839.1"/>
    <property type="molecule type" value="Genomic_DNA"/>
</dbReference>
<evidence type="ECO:0000313" key="1">
    <source>
        <dbReference type="EMBL" id="MBB3020839.1"/>
    </source>
</evidence>
<reference evidence="1 2" key="1">
    <citation type="submission" date="2020-08" db="EMBL/GenBank/DDBJ databases">
        <title>The Agave Microbiome: Exploring the role of microbial communities in plant adaptations to desert environments.</title>
        <authorList>
            <person name="Partida-Martinez L.P."/>
        </authorList>
    </citation>
    <scope>NUCLEOTIDE SEQUENCE [LARGE SCALE GENOMIC DNA]</scope>
    <source>
        <strain evidence="1 2">AT3.9</strain>
    </source>
</reference>
<protein>
    <submittedName>
        <fullName evidence="1">Uncharacterized protein</fullName>
    </submittedName>
</protein>
<accession>A0A7W4YZ01</accession>
<sequence>MGLAETIRQWHSNRARAHELDALGPDQREALARDIGVAEDVVVRLVARGAQAGKELPRLMQVLSLDPEGIRHERAALMRDMSVTCSECAVAARCRRDLDQGQASLTYRGYCPNAETLRELRGERPVDLRFS</sequence>
<name>A0A7W4YZ01_9HYPH</name>
<proteinExistence type="predicted"/>
<gene>
    <name evidence="1" type="ORF">FHR70_003927</name>
</gene>
<organism evidence="1 2">
    <name type="scientific">Microvirga lupini</name>
    <dbReference type="NCBI Taxonomy" id="420324"/>
    <lineage>
        <taxon>Bacteria</taxon>
        <taxon>Pseudomonadati</taxon>
        <taxon>Pseudomonadota</taxon>
        <taxon>Alphaproteobacteria</taxon>
        <taxon>Hyphomicrobiales</taxon>
        <taxon>Methylobacteriaceae</taxon>
        <taxon>Microvirga</taxon>
    </lineage>
</organism>
<dbReference type="AlphaFoldDB" id="A0A7W4YZ01"/>
<comment type="caution">
    <text evidence="1">The sequence shown here is derived from an EMBL/GenBank/DDBJ whole genome shotgun (WGS) entry which is preliminary data.</text>
</comment>
<keyword evidence="2" id="KW-1185">Reference proteome</keyword>
<dbReference type="RefSeq" id="WP_183453178.1">
    <property type="nucleotide sequence ID" value="NZ_JACHWB010000006.1"/>
</dbReference>
<dbReference type="Proteomes" id="UP000532010">
    <property type="component" value="Unassembled WGS sequence"/>
</dbReference>
<evidence type="ECO:0000313" key="2">
    <source>
        <dbReference type="Proteomes" id="UP000532010"/>
    </source>
</evidence>